<sequence length="305" mass="33147">MAEGGEGHVGNEGLAPKMKSSNKENKPPRKSRAAERSRVKFSPTPPESDGDHDDGIERVGDNLKLLAARRQKKLAEERERLWKNGWQQDRGSDLEVHKQSTDLSEPRTSGRIRGSRQAEQQNPYSHDALASTNTRKANGPPVQSPRRDSRHNTAAPKASKTSQTSSVDRRQRPRKSRKAHQVDTHAPDQHQSGSAKTAPVSELATNTGGQQHTSVSKGWVVSGVLKQLSPSGYSLVESWVLVDGSGRTQQQLKDGEEEAEVEVEAESNAEPSEHGSEYATEDGEGVSDGESDVEILSGDEDGGHS</sequence>
<reference evidence="2" key="1">
    <citation type="submission" date="2023-08" db="EMBL/GenBank/DDBJ databases">
        <title>Black Yeasts Isolated from many extreme environments.</title>
        <authorList>
            <person name="Coleine C."/>
            <person name="Stajich J.E."/>
            <person name="Selbmann L."/>
        </authorList>
    </citation>
    <scope>NUCLEOTIDE SEQUENCE</scope>
    <source>
        <strain evidence="2">CCFEE 5810</strain>
    </source>
</reference>
<evidence type="ECO:0000313" key="3">
    <source>
        <dbReference type="Proteomes" id="UP001310594"/>
    </source>
</evidence>
<feature type="region of interest" description="Disordered" evidence="1">
    <location>
        <begin position="1"/>
        <end position="59"/>
    </location>
</feature>
<accession>A0AAN7WII2</accession>
<comment type="caution">
    <text evidence="2">The sequence shown here is derived from an EMBL/GenBank/DDBJ whole genome shotgun (WGS) entry which is preliminary data.</text>
</comment>
<evidence type="ECO:0000256" key="1">
    <source>
        <dbReference type="SAM" id="MobiDB-lite"/>
    </source>
</evidence>
<feature type="compositionally biased region" description="Basic and acidic residues" evidence="1">
    <location>
        <begin position="90"/>
        <end position="100"/>
    </location>
</feature>
<feature type="compositionally biased region" description="Acidic residues" evidence="1">
    <location>
        <begin position="255"/>
        <end position="267"/>
    </location>
</feature>
<evidence type="ECO:0000313" key="2">
    <source>
        <dbReference type="EMBL" id="KAK5706876.1"/>
    </source>
</evidence>
<dbReference type="EMBL" id="JAVRQU010000002">
    <property type="protein sequence ID" value="KAK5706876.1"/>
    <property type="molecule type" value="Genomic_DNA"/>
</dbReference>
<dbReference type="AlphaFoldDB" id="A0AAN7WII2"/>
<protein>
    <submittedName>
        <fullName evidence="2">Uncharacterized protein</fullName>
    </submittedName>
</protein>
<feature type="compositionally biased region" description="Acidic residues" evidence="1">
    <location>
        <begin position="279"/>
        <end position="305"/>
    </location>
</feature>
<name>A0AAN7WII2_9PEZI</name>
<feature type="region of interest" description="Disordered" evidence="1">
    <location>
        <begin position="81"/>
        <end position="217"/>
    </location>
</feature>
<organism evidence="2 3">
    <name type="scientific">Elasticomyces elasticus</name>
    <dbReference type="NCBI Taxonomy" id="574655"/>
    <lineage>
        <taxon>Eukaryota</taxon>
        <taxon>Fungi</taxon>
        <taxon>Dikarya</taxon>
        <taxon>Ascomycota</taxon>
        <taxon>Pezizomycotina</taxon>
        <taxon>Dothideomycetes</taxon>
        <taxon>Dothideomycetidae</taxon>
        <taxon>Mycosphaerellales</taxon>
        <taxon>Teratosphaeriaceae</taxon>
        <taxon>Elasticomyces</taxon>
    </lineage>
</organism>
<proteinExistence type="predicted"/>
<feature type="compositionally biased region" description="Polar residues" evidence="1">
    <location>
        <begin position="117"/>
        <end position="136"/>
    </location>
</feature>
<gene>
    <name evidence="2" type="ORF">LTR97_001868</name>
</gene>
<feature type="compositionally biased region" description="Polar residues" evidence="1">
    <location>
        <begin position="203"/>
        <end position="216"/>
    </location>
</feature>
<feature type="compositionally biased region" description="Basic and acidic residues" evidence="1">
    <location>
        <begin position="21"/>
        <end position="38"/>
    </location>
</feature>
<feature type="region of interest" description="Disordered" evidence="1">
    <location>
        <begin position="247"/>
        <end position="305"/>
    </location>
</feature>
<dbReference type="Proteomes" id="UP001310594">
    <property type="component" value="Unassembled WGS sequence"/>
</dbReference>